<feature type="active site" evidence="19">
    <location>
        <position position="333"/>
    </location>
</feature>
<evidence type="ECO:0000256" key="16">
    <source>
        <dbReference type="ARBA" id="ARBA00023316"/>
    </source>
</evidence>
<evidence type="ECO:0000313" key="21">
    <source>
        <dbReference type="EMBL" id="MFD2551851.1"/>
    </source>
</evidence>
<evidence type="ECO:0000256" key="9">
    <source>
        <dbReference type="ARBA" id="ARBA00022630"/>
    </source>
</evidence>
<evidence type="ECO:0000256" key="12">
    <source>
        <dbReference type="ARBA" id="ARBA00022960"/>
    </source>
</evidence>
<dbReference type="SUPFAM" id="SSF56176">
    <property type="entry name" value="FAD-binding/transporter-associated domain-like"/>
    <property type="match status" value="1"/>
</dbReference>
<dbReference type="InterPro" id="IPR006094">
    <property type="entry name" value="Oxid_FAD_bind_N"/>
</dbReference>
<keyword evidence="16 19" id="KW-0961">Cell wall biogenesis/degradation</keyword>
<evidence type="ECO:0000256" key="15">
    <source>
        <dbReference type="ARBA" id="ARBA00023306"/>
    </source>
</evidence>
<dbReference type="PROSITE" id="PS51387">
    <property type="entry name" value="FAD_PCMH"/>
    <property type="match status" value="1"/>
</dbReference>
<feature type="active site" evidence="19">
    <location>
        <position position="162"/>
    </location>
</feature>
<name>A0ABW5KTF8_9FLAO</name>
<evidence type="ECO:0000256" key="6">
    <source>
        <dbReference type="ARBA" id="ARBA00015188"/>
    </source>
</evidence>
<organism evidence="21 22">
    <name type="scientific">Bizionia sediminis</name>
    <dbReference type="NCBI Taxonomy" id="1737064"/>
    <lineage>
        <taxon>Bacteria</taxon>
        <taxon>Pseudomonadati</taxon>
        <taxon>Bacteroidota</taxon>
        <taxon>Flavobacteriia</taxon>
        <taxon>Flavobacteriales</taxon>
        <taxon>Flavobacteriaceae</taxon>
        <taxon>Bizionia</taxon>
    </lineage>
</organism>
<keyword evidence="22" id="KW-1185">Reference proteome</keyword>
<evidence type="ECO:0000259" key="20">
    <source>
        <dbReference type="PROSITE" id="PS51387"/>
    </source>
</evidence>
<dbReference type="Proteomes" id="UP001597472">
    <property type="component" value="Unassembled WGS sequence"/>
</dbReference>
<comment type="cofactor">
    <cofactor evidence="1 19">
        <name>FAD</name>
        <dbReference type="ChEBI" id="CHEBI:57692"/>
    </cofactor>
</comment>
<dbReference type="PANTHER" id="PTHR21071">
    <property type="entry name" value="UDP-N-ACETYLENOLPYRUVOYLGLUCOSAMINE REDUCTASE"/>
    <property type="match status" value="1"/>
</dbReference>
<keyword evidence="14 19" id="KW-0560">Oxidoreductase</keyword>
<dbReference type="Gene3D" id="3.30.43.10">
    <property type="entry name" value="Uridine Diphospho-n-acetylenolpyruvylglucosamine Reductase, domain 2"/>
    <property type="match status" value="1"/>
</dbReference>
<dbReference type="RefSeq" id="WP_376893406.1">
    <property type="nucleotide sequence ID" value="NZ_JBHULS010000003.1"/>
</dbReference>
<dbReference type="GO" id="GO:0008762">
    <property type="term" value="F:UDP-N-acetylmuramate dehydrogenase activity"/>
    <property type="evidence" value="ECO:0007669"/>
    <property type="project" value="UniProtKB-EC"/>
</dbReference>
<evidence type="ECO:0000256" key="19">
    <source>
        <dbReference type="HAMAP-Rule" id="MF_00037"/>
    </source>
</evidence>
<feature type="active site" description="Proton donor" evidence="19">
    <location>
        <position position="237"/>
    </location>
</feature>
<comment type="similarity">
    <text evidence="19">Belongs to the MurB family.</text>
</comment>
<keyword evidence="13 19" id="KW-0573">Peptidoglycan synthesis</keyword>
<evidence type="ECO:0000256" key="2">
    <source>
        <dbReference type="ARBA" id="ARBA00003921"/>
    </source>
</evidence>
<evidence type="ECO:0000256" key="8">
    <source>
        <dbReference type="ARBA" id="ARBA00022618"/>
    </source>
</evidence>
<comment type="caution">
    <text evidence="21">The sequence shown here is derived from an EMBL/GenBank/DDBJ whole genome shotgun (WGS) entry which is preliminary data.</text>
</comment>
<comment type="pathway">
    <text evidence="4 19">Cell wall biogenesis; peptidoglycan biosynthesis.</text>
</comment>
<dbReference type="InterPro" id="IPR016167">
    <property type="entry name" value="FAD-bd_PCMH_sub1"/>
</dbReference>
<dbReference type="InterPro" id="IPR016166">
    <property type="entry name" value="FAD-bd_PCMH"/>
</dbReference>
<dbReference type="InterPro" id="IPR036635">
    <property type="entry name" value="MurB_C_sf"/>
</dbReference>
<comment type="function">
    <text evidence="2 19">Cell wall formation.</text>
</comment>
<dbReference type="InterPro" id="IPR011601">
    <property type="entry name" value="MurB_C"/>
</dbReference>
<evidence type="ECO:0000256" key="5">
    <source>
        <dbReference type="ARBA" id="ARBA00012518"/>
    </source>
</evidence>
<proteinExistence type="inferred from homology"/>
<evidence type="ECO:0000256" key="13">
    <source>
        <dbReference type="ARBA" id="ARBA00022984"/>
    </source>
</evidence>
<dbReference type="NCBIfam" id="NF010478">
    <property type="entry name" value="PRK13903.1"/>
    <property type="match status" value="1"/>
</dbReference>
<dbReference type="EC" id="1.3.1.98" evidence="5 19"/>
<dbReference type="Gene3D" id="3.90.78.10">
    <property type="entry name" value="UDP-N-acetylenolpyruvoylglucosamine reductase, C-terminal domain"/>
    <property type="match status" value="1"/>
</dbReference>
<evidence type="ECO:0000256" key="4">
    <source>
        <dbReference type="ARBA" id="ARBA00004752"/>
    </source>
</evidence>
<reference evidence="22" key="1">
    <citation type="journal article" date="2019" name="Int. J. Syst. Evol. Microbiol.">
        <title>The Global Catalogue of Microorganisms (GCM) 10K type strain sequencing project: providing services to taxonomists for standard genome sequencing and annotation.</title>
        <authorList>
            <consortium name="The Broad Institute Genomics Platform"/>
            <consortium name="The Broad Institute Genome Sequencing Center for Infectious Disease"/>
            <person name="Wu L."/>
            <person name="Ma J."/>
        </authorList>
    </citation>
    <scope>NUCLEOTIDE SEQUENCE [LARGE SCALE GENOMIC DNA]</scope>
    <source>
        <strain evidence="22">KCTC 42587</strain>
    </source>
</reference>
<dbReference type="PANTHER" id="PTHR21071:SF4">
    <property type="entry name" value="UDP-N-ACETYLENOLPYRUVOYLGLUCOSAMINE REDUCTASE"/>
    <property type="match status" value="1"/>
</dbReference>
<comment type="subcellular location">
    <subcellularLocation>
        <location evidence="3 19">Cytoplasm</location>
    </subcellularLocation>
</comment>
<keyword evidence="10 19" id="KW-0274">FAD</keyword>
<gene>
    <name evidence="19 21" type="primary">murB</name>
    <name evidence="21" type="ORF">ACFSQP_08485</name>
</gene>
<evidence type="ECO:0000313" key="22">
    <source>
        <dbReference type="Proteomes" id="UP001597472"/>
    </source>
</evidence>
<keyword evidence="7 19" id="KW-0963">Cytoplasm</keyword>
<dbReference type="HAMAP" id="MF_00037">
    <property type="entry name" value="MurB"/>
    <property type="match status" value="1"/>
</dbReference>
<dbReference type="Pfam" id="PF01565">
    <property type="entry name" value="FAD_binding_4"/>
    <property type="match status" value="1"/>
</dbReference>
<keyword evidence="15 19" id="KW-0131">Cell cycle</keyword>
<evidence type="ECO:0000256" key="11">
    <source>
        <dbReference type="ARBA" id="ARBA00022857"/>
    </source>
</evidence>
<evidence type="ECO:0000256" key="17">
    <source>
        <dbReference type="ARBA" id="ARBA00031026"/>
    </source>
</evidence>
<sequence length="337" mass="37185">MQILENISLKSYNTFGIDVTASHFVSVTTVADLQKVLGLKAYPKKLILGGGSNLLLTNDVDALVIHINMKGIAVVSETDTTIQVKASAGENWHEFVLWCLQKDYGGLENLSLIPGNVGTAPIQNIGAYGVELKDLFVSCTALEIQTGRLQTFLKSDCNFGYRHSIFKQEVAGQYIICSVTFQLTKTNHVLHTKYGAILEELNNMKIQKPNIQAISNAVIAIRQRKLPDPKQIGNSGSFFKNPIVSVATYNSIKQQFPNVPAYTVSNSEVKIPAGWLIEKAGFKGKRFGNYGVHKHQALVLVNYSNASGNDIFKLATLIQHTIKRLFNVSLEFEVNIL</sequence>
<dbReference type="Gene3D" id="3.30.465.10">
    <property type="match status" value="1"/>
</dbReference>
<dbReference type="InterPro" id="IPR003170">
    <property type="entry name" value="MurB"/>
</dbReference>
<evidence type="ECO:0000256" key="3">
    <source>
        <dbReference type="ARBA" id="ARBA00004496"/>
    </source>
</evidence>
<dbReference type="NCBIfam" id="NF000755">
    <property type="entry name" value="PRK00046.1"/>
    <property type="match status" value="1"/>
</dbReference>
<feature type="domain" description="FAD-binding PCMH-type" evidence="20">
    <location>
        <begin position="17"/>
        <end position="186"/>
    </location>
</feature>
<dbReference type="InterPro" id="IPR016169">
    <property type="entry name" value="FAD-bd_PCMH_sub2"/>
</dbReference>
<evidence type="ECO:0000256" key="14">
    <source>
        <dbReference type="ARBA" id="ARBA00023002"/>
    </source>
</evidence>
<dbReference type="EMBL" id="JBHULS010000003">
    <property type="protein sequence ID" value="MFD2551851.1"/>
    <property type="molecule type" value="Genomic_DNA"/>
</dbReference>
<evidence type="ECO:0000256" key="18">
    <source>
        <dbReference type="ARBA" id="ARBA00048914"/>
    </source>
</evidence>
<keyword evidence="9 19" id="KW-0285">Flavoprotein</keyword>
<keyword evidence="11 19" id="KW-0521">NADP</keyword>
<protein>
    <recommendedName>
        <fullName evidence="6 19">UDP-N-acetylenolpyruvoylglucosamine reductase</fullName>
        <ecNumber evidence="5 19">1.3.1.98</ecNumber>
    </recommendedName>
    <alternativeName>
        <fullName evidence="17 19">UDP-N-acetylmuramate dehydrogenase</fullName>
    </alternativeName>
</protein>
<keyword evidence="8 19" id="KW-0132">Cell division</keyword>
<comment type="catalytic activity">
    <reaction evidence="18 19">
        <text>UDP-N-acetyl-alpha-D-muramate + NADP(+) = UDP-N-acetyl-3-O-(1-carboxyvinyl)-alpha-D-glucosamine + NADPH + H(+)</text>
        <dbReference type="Rhea" id="RHEA:12248"/>
        <dbReference type="ChEBI" id="CHEBI:15378"/>
        <dbReference type="ChEBI" id="CHEBI:57783"/>
        <dbReference type="ChEBI" id="CHEBI:58349"/>
        <dbReference type="ChEBI" id="CHEBI:68483"/>
        <dbReference type="ChEBI" id="CHEBI:70757"/>
        <dbReference type="EC" id="1.3.1.98"/>
    </reaction>
</comment>
<dbReference type="SUPFAM" id="SSF56194">
    <property type="entry name" value="Uridine diphospho-N-Acetylenolpyruvylglucosamine reductase, MurB, C-terminal domain"/>
    <property type="match status" value="1"/>
</dbReference>
<evidence type="ECO:0000256" key="10">
    <source>
        <dbReference type="ARBA" id="ARBA00022827"/>
    </source>
</evidence>
<dbReference type="InterPro" id="IPR036318">
    <property type="entry name" value="FAD-bd_PCMH-like_sf"/>
</dbReference>
<evidence type="ECO:0000256" key="7">
    <source>
        <dbReference type="ARBA" id="ARBA00022490"/>
    </source>
</evidence>
<accession>A0ABW5KTF8</accession>
<evidence type="ECO:0000256" key="1">
    <source>
        <dbReference type="ARBA" id="ARBA00001974"/>
    </source>
</evidence>
<dbReference type="NCBIfam" id="TIGR00179">
    <property type="entry name" value="murB"/>
    <property type="match status" value="1"/>
</dbReference>
<keyword evidence="12 19" id="KW-0133">Cell shape</keyword>
<dbReference type="Pfam" id="PF02873">
    <property type="entry name" value="MurB_C"/>
    <property type="match status" value="1"/>
</dbReference>